<dbReference type="PANTHER" id="PTHR31734">
    <property type="entry name" value="AUXIN-RESPONSIVE PROTEIN IAA17"/>
    <property type="match status" value="1"/>
</dbReference>
<feature type="region of interest" description="Disordered" evidence="9">
    <location>
        <begin position="1"/>
        <end position="21"/>
    </location>
</feature>
<keyword evidence="3 8" id="KW-0678">Repressor</keyword>
<keyword evidence="6 8" id="KW-0539">Nucleus</keyword>
<comment type="similarity">
    <text evidence="2 8">Belongs to the Aux/IAA family.</text>
</comment>
<keyword evidence="12" id="KW-1185">Reference proteome</keyword>
<evidence type="ECO:0000256" key="4">
    <source>
        <dbReference type="ARBA" id="ARBA00023015"/>
    </source>
</evidence>
<evidence type="ECO:0000256" key="1">
    <source>
        <dbReference type="ARBA" id="ARBA00004123"/>
    </source>
</evidence>
<evidence type="ECO:0000256" key="6">
    <source>
        <dbReference type="ARBA" id="ARBA00023242"/>
    </source>
</evidence>
<evidence type="ECO:0000256" key="5">
    <source>
        <dbReference type="ARBA" id="ARBA00023163"/>
    </source>
</evidence>
<dbReference type="InterPro" id="IPR053793">
    <property type="entry name" value="PB1-like"/>
</dbReference>
<organism evidence="11 12">
    <name type="scientific">Hibiscus trionum</name>
    <name type="common">Flower of an hour</name>
    <dbReference type="NCBI Taxonomy" id="183268"/>
    <lineage>
        <taxon>Eukaryota</taxon>
        <taxon>Viridiplantae</taxon>
        <taxon>Streptophyta</taxon>
        <taxon>Embryophyta</taxon>
        <taxon>Tracheophyta</taxon>
        <taxon>Spermatophyta</taxon>
        <taxon>Magnoliopsida</taxon>
        <taxon>eudicotyledons</taxon>
        <taxon>Gunneridae</taxon>
        <taxon>Pentapetalae</taxon>
        <taxon>rosids</taxon>
        <taxon>malvids</taxon>
        <taxon>Malvales</taxon>
        <taxon>Malvaceae</taxon>
        <taxon>Malvoideae</taxon>
        <taxon>Hibiscus</taxon>
    </lineage>
</organism>
<dbReference type="PANTHER" id="PTHR31734:SF106">
    <property type="entry name" value="AUXIN-RESPONSIVE PROTEIN"/>
    <property type="match status" value="1"/>
</dbReference>
<name>A0A9W7I1J4_HIBTR</name>
<keyword evidence="7 8" id="KW-0927">Auxin signaling pathway</keyword>
<dbReference type="PROSITE" id="PS51745">
    <property type="entry name" value="PB1"/>
    <property type="match status" value="1"/>
</dbReference>
<keyword evidence="5 8" id="KW-0804">Transcription</keyword>
<evidence type="ECO:0000256" key="2">
    <source>
        <dbReference type="ARBA" id="ARBA00006728"/>
    </source>
</evidence>
<dbReference type="FunFam" id="3.10.20.90:FF:000078">
    <property type="entry name" value="Auxin-responsive protein"/>
    <property type="match status" value="1"/>
</dbReference>
<evidence type="ECO:0000313" key="12">
    <source>
        <dbReference type="Proteomes" id="UP001165190"/>
    </source>
</evidence>
<protein>
    <recommendedName>
        <fullName evidence="8">Auxin-responsive protein</fullName>
    </recommendedName>
</protein>
<comment type="subunit">
    <text evidence="8">Homodimers and heterodimers.</text>
</comment>
<dbReference type="GO" id="GO:0006355">
    <property type="term" value="P:regulation of DNA-templated transcription"/>
    <property type="evidence" value="ECO:0007669"/>
    <property type="project" value="InterPro"/>
</dbReference>
<dbReference type="Pfam" id="PF02309">
    <property type="entry name" value="AUX_IAA"/>
    <property type="match status" value="1"/>
</dbReference>
<comment type="function">
    <text evidence="8">Aux/IAA proteins are short-lived transcriptional factors that function as repressors of early auxin response genes at low auxin concentrations.</text>
</comment>
<dbReference type="OrthoDB" id="1287782at2759"/>
<evidence type="ECO:0000256" key="3">
    <source>
        <dbReference type="ARBA" id="ARBA00022491"/>
    </source>
</evidence>
<dbReference type="Proteomes" id="UP001165190">
    <property type="component" value="Unassembled WGS sequence"/>
</dbReference>
<sequence length="205" mass="22568">MGSEEAPKSPESEVTSMSFEETELTLGLPGEGRSSAAAAVKCSTKRVFVETGTVVDLNVAVCKSGAGESPPAKAQVVGWPPVRSCRKKTLNESFKYVKVAMDGAPYLRKVNLQGYSDYHRLFKDLEQLFNCSIIGANGEESKVMEWVKRMEYVTTYEDKDSDWMLVGDVPWKMFIESCKRIRLMKCSEAAVLNLASRGSSASLKG</sequence>
<comment type="subcellular location">
    <subcellularLocation>
        <location evidence="1 8">Nucleus</location>
    </subcellularLocation>
</comment>
<reference evidence="11" key="1">
    <citation type="submission" date="2023-05" db="EMBL/GenBank/DDBJ databases">
        <title>Genome and transcriptome analyses reveal genes involved in the formation of fine ridges on petal epidermal cells in Hibiscus trionum.</title>
        <authorList>
            <person name="Koshimizu S."/>
            <person name="Masuda S."/>
            <person name="Ishii T."/>
            <person name="Shirasu K."/>
            <person name="Hoshino A."/>
            <person name="Arita M."/>
        </authorList>
    </citation>
    <scope>NUCLEOTIDE SEQUENCE</scope>
    <source>
        <strain evidence="11">Hamamatsu line</strain>
    </source>
</reference>
<dbReference type="SUPFAM" id="SSF54277">
    <property type="entry name" value="CAD &amp; PB1 domains"/>
    <property type="match status" value="1"/>
</dbReference>
<evidence type="ECO:0000256" key="7">
    <source>
        <dbReference type="ARBA" id="ARBA00023294"/>
    </source>
</evidence>
<proteinExistence type="inferred from homology"/>
<dbReference type="EMBL" id="BSYR01000022">
    <property type="protein sequence ID" value="GMI88589.1"/>
    <property type="molecule type" value="Genomic_DNA"/>
</dbReference>
<keyword evidence="4 8" id="KW-0805">Transcription regulation</keyword>
<evidence type="ECO:0000259" key="10">
    <source>
        <dbReference type="PROSITE" id="PS51745"/>
    </source>
</evidence>
<dbReference type="GO" id="GO:0009734">
    <property type="term" value="P:auxin-activated signaling pathway"/>
    <property type="evidence" value="ECO:0007669"/>
    <property type="project" value="UniProtKB-UniRule"/>
</dbReference>
<feature type="compositionally biased region" description="Basic and acidic residues" evidence="9">
    <location>
        <begin position="1"/>
        <end position="11"/>
    </location>
</feature>
<feature type="domain" description="PB1" evidence="10">
    <location>
        <begin position="94"/>
        <end position="186"/>
    </location>
</feature>
<dbReference type="InterPro" id="IPR003311">
    <property type="entry name" value="AUX_IAA"/>
</dbReference>
<evidence type="ECO:0000313" key="11">
    <source>
        <dbReference type="EMBL" id="GMI88589.1"/>
    </source>
</evidence>
<dbReference type="Gene3D" id="3.10.20.90">
    <property type="entry name" value="Phosphatidylinositol 3-kinase Catalytic Subunit, Chain A, domain 1"/>
    <property type="match status" value="1"/>
</dbReference>
<evidence type="ECO:0000256" key="9">
    <source>
        <dbReference type="SAM" id="MobiDB-lite"/>
    </source>
</evidence>
<dbReference type="AlphaFoldDB" id="A0A9W7I1J4"/>
<dbReference type="GO" id="GO:0005634">
    <property type="term" value="C:nucleus"/>
    <property type="evidence" value="ECO:0007669"/>
    <property type="project" value="UniProtKB-SubCell"/>
</dbReference>
<comment type="caution">
    <text evidence="11">The sequence shown here is derived from an EMBL/GenBank/DDBJ whole genome shotgun (WGS) entry which is preliminary data.</text>
</comment>
<evidence type="ECO:0000256" key="8">
    <source>
        <dbReference type="RuleBase" id="RU004549"/>
    </source>
</evidence>
<dbReference type="InterPro" id="IPR033389">
    <property type="entry name" value="AUX/IAA_dom"/>
</dbReference>
<accession>A0A9W7I1J4</accession>
<gene>
    <name evidence="11" type="ORF">HRI_002528300</name>
</gene>